<dbReference type="Gene3D" id="3.40.50.300">
    <property type="entry name" value="P-loop containing nucleotide triphosphate hydrolases"/>
    <property type="match status" value="1"/>
</dbReference>
<name>A0A6A6H6Y7_VIRVR</name>
<evidence type="ECO:0000259" key="2">
    <source>
        <dbReference type="Pfam" id="PF24883"/>
    </source>
</evidence>
<dbReference type="SUPFAM" id="SSF52540">
    <property type="entry name" value="P-loop containing nucleoside triphosphate hydrolases"/>
    <property type="match status" value="1"/>
</dbReference>
<dbReference type="InterPro" id="IPR027417">
    <property type="entry name" value="P-loop_NTPase"/>
</dbReference>
<organism evidence="3 4">
    <name type="scientific">Viridothelium virens</name>
    <name type="common">Speckled blister lichen</name>
    <name type="synonym">Trypethelium virens</name>
    <dbReference type="NCBI Taxonomy" id="1048519"/>
    <lineage>
        <taxon>Eukaryota</taxon>
        <taxon>Fungi</taxon>
        <taxon>Dikarya</taxon>
        <taxon>Ascomycota</taxon>
        <taxon>Pezizomycotina</taxon>
        <taxon>Dothideomycetes</taxon>
        <taxon>Dothideomycetes incertae sedis</taxon>
        <taxon>Trypetheliales</taxon>
        <taxon>Trypetheliaceae</taxon>
        <taxon>Viridothelium</taxon>
    </lineage>
</organism>
<sequence>MDLRENNIDDAADDTCQWLPRHPSYVAWLQDSSSLLWIKGKPGAGKSTLLKYAFKQDPRDTLMASFYFNARGHALEKTALGFYRSILHQLLPFAPECLSRLALIYEQRSEVRGSIEKEWDWSEFELKSQLRDLLLNGADRPIRLYVDALDESGKEVAVDLVYLFSVLIRRARSEGKCLSICFSCRHYPIVMNTFEDFTICIEHENSTDLRMYVHHRLEANCIFESKAELLARHILEKACGVFQWIKLVLPKAIDSCRTGTRIEAILTKIRALPSELYDLYKAILAEIPGEERPESLKLLQWICFAIQPLSVGELRDAMAVDVNPSCTTFKECMESSSSTENDEDMEKKILHLSRGLAEVK</sequence>
<dbReference type="PANTHER" id="PTHR10039">
    <property type="entry name" value="AMELOGENIN"/>
    <property type="match status" value="1"/>
</dbReference>
<proteinExistence type="predicted"/>
<evidence type="ECO:0000313" key="4">
    <source>
        <dbReference type="Proteomes" id="UP000800092"/>
    </source>
</evidence>
<reference evidence="3" key="1">
    <citation type="journal article" date="2020" name="Stud. Mycol.">
        <title>101 Dothideomycetes genomes: a test case for predicting lifestyles and emergence of pathogens.</title>
        <authorList>
            <person name="Haridas S."/>
            <person name="Albert R."/>
            <person name="Binder M."/>
            <person name="Bloem J."/>
            <person name="Labutti K."/>
            <person name="Salamov A."/>
            <person name="Andreopoulos B."/>
            <person name="Baker S."/>
            <person name="Barry K."/>
            <person name="Bills G."/>
            <person name="Bluhm B."/>
            <person name="Cannon C."/>
            <person name="Castanera R."/>
            <person name="Culley D."/>
            <person name="Daum C."/>
            <person name="Ezra D."/>
            <person name="Gonzalez J."/>
            <person name="Henrissat B."/>
            <person name="Kuo A."/>
            <person name="Liang C."/>
            <person name="Lipzen A."/>
            <person name="Lutzoni F."/>
            <person name="Magnuson J."/>
            <person name="Mondo S."/>
            <person name="Nolan M."/>
            <person name="Ohm R."/>
            <person name="Pangilinan J."/>
            <person name="Park H.-J."/>
            <person name="Ramirez L."/>
            <person name="Alfaro M."/>
            <person name="Sun H."/>
            <person name="Tritt A."/>
            <person name="Yoshinaga Y."/>
            <person name="Zwiers L.-H."/>
            <person name="Turgeon B."/>
            <person name="Goodwin S."/>
            <person name="Spatafora J."/>
            <person name="Crous P."/>
            <person name="Grigoriev I."/>
        </authorList>
    </citation>
    <scope>NUCLEOTIDE SEQUENCE</scope>
    <source>
        <strain evidence="3">Tuck. ex Michener</strain>
    </source>
</reference>
<keyword evidence="4" id="KW-1185">Reference proteome</keyword>
<gene>
    <name evidence="3" type="ORF">EV356DRAFT_559790</name>
</gene>
<feature type="domain" description="Nephrocystin 3-like N-terminal" evidence="2">
    <location>
        <begin position="14"/>
        <end position="185"/>
    </location>
</feature>
<feature type="non-terminal residue" evidence="3">
    <location>
        <position position="360"/>
    </location>
</feature>
<evidence type="ECO:0000313" key="3">
    <source>
        <dbReference type="EMBL" id="KAF2233727.1"/>
    </source>
</evidence>
<dbReference type="PANTHER" id="PTHR10039:SF5">
    <property type="entry name" value="NACHT DOMAIN-CONTAINING PROTEIN"/>
    <property type="match status" value="1"/>
</dbReference>
<accession>A0A6A6H6Y7</accession>
<dbReference type="EMBL" id="ML991804">
    <property type="protein sequence ID" value="KAF2233727.1"/>
    <property type="molecule type" value="Genomic_DNA"/>
</dbReference>
<dbReference type="InterPro" id="IPR056884">
    <property type="entry name" value="NPHP3-like_N"/>
</dbReference>
<dbReference type="Pfam" id="PF24883">
    <property type="entry name" value="NPHP3_N"/>
    <property type="match status" value="1"/>
</dbReference>
<evidence type="ECO:0000256" key="1">
    <source>
        <dbReference type="ARBA" id="ARBA00022737"/>
    </source>
</evidence>
<dbReference type="AlphaFoldDB" id="A0A6A6H6Y7"/>
<protein>
    <recommendedName>
        <fullName evidence="2">Nephrocystin 3-like N-terminal domain-containing protein</fullName>
    </recommendedName>
</protein>
<dbReference type="OrthoDB" id="1577640at2759"/>
<dbReference type="Proteomes" id="UP000800092">
    <property type="component" value="Unassembled WGS sequence"/>
</dbReference>
<keyword evidence="1" id="KW-0677">Repeat</keyword>